<feature type="chain" id="PRO_5046628394" description="Orphan protein" evidence="1">
    <location>
        <begin position="19"/>
        <end position="111"/>
    </location>
</feature>
<dbReference type="Proteomes" id="UP001226574">
    <property type="component" value="Unassembled WGS sequence"/>
</dbReference>
<dbReference type="EMBL" id="JAVIFY010000005">
    <property type="protein sequence ID" value="MDQ9091807.1"/>
    <property type="molecule type" value="Genomic_DNA"/>
</dbReference>
<evidence type="ECO:0000313" key="2">
    <source>
        <dbReference type="EMBL" id="MDQ9091807.1"/>
    </source>
</evidence>
<organism evidence="2 3">
    <name type="scientific">Pseudoalteromonas haloplanktis</name>
    <name type="common">Alteromonas haloplanktis</name>
    <dbReference type="NCBI Taxonomy" id="228"/>
    <lineage>
        <taxon>Bacteria</taxon>
        <taxon>Pseudomonadati</taxon>
        <taxon>Pseudomonadota</taxon>
        <taxon>Gammaproteobacteria</taxon>
        <taxon>Alteromonadales</taxon>
        <taxon>Pseudoalteromonadaceae</taxon>
        <taxon>Pseudoalteromonas</taxon>
    </lineage>
</organism>
<reference evidence="2 3" key="1">
    <citation type="submission" date="2023-08" db="EMBL/GenBank/DDBJ databases">
        <title>Pseudoalteromonas haloplanktis LL1 genome.</title>
        <authorList>
            <person name="Wu S."/>
        </authorList>
    </citation>
    <scope>NUCLEOTIDE SEQUENCE [LARGE SCALE GENOMIC DNA]</scope>
    <source>
        <strain evidence="2 3">LL1</strain>
    </source>
</reference>
<evidence type="ECO:0000256" key="1">
    <source>
        <dbReference type="SAM" id="SignalP"/>
    </source>
</evidence>
<dbReference type="RefSeq" id="WP_309038924.1">
    <property type="nucleotide sequence ID" value="NZ_JAVIFY010000005.1"/>
</dbReference>
<protein>
    <recommendedName>
        <fullName evidence="4">Orphan protein</fullName>
    </recommendedName>
</protein>
<keyword evidence="1" id="KW-0732">Signal</keyword>
<keyword evidence="3" id="KW-1185">Reference proteome</keyword>
<proteinExistence type="predicted"/>
<feature type="signal peptide" evidence="1">
    <location>
        <begin position="1"/>
        <end position="18"/>
    </location>
</feature>
<name>A0ABU1BC37_PSEHA</name>
<gene>
    <name evidence="2" type="ORF">RC083_09400</name>
</gene>
<evidence type="ECO:0000313" key="3">
    <source>
        <dbReference type="Proteomes" id="UP001226574"/>
    </source>
</evidence>
<comment type="caution">
    <text evidence="2">The sequence shown here is derived from an EMBL/GenBank/DDBJ whole genome shotgun (WGS) entry which is preliminary data.</text>
</comment>
<accession>A0ABU1BC37</accession>
<evidence type="ECO:0008006" key="4">
    <source>
        <dbReference type="Google" id="ProtNLM"/>
    </source>
</evidence>
<sequence length="111" mass="12399">MERIYILALLFFSTFAYSGSDTSTSKIKQLYVNAYWVMAEVDITISSGRESLPAQCRDSGYVAISPTDAGYDIITSTLMLAYAANKTVRFWVEGCSGQNQQQIKIISVRVY</sequence>